<dbReference type="InterPro" id="IPR029060">
    <property type="entry name" value="PIN-like_dom_sf"/>
</dbReference>
<evidence type="ECO:0000256" key="1">
    <source>
        <dbReference type="ARBA" id="ARBA00022649"/>
    </source>
</evidence>
<dbReference type="GO" id="GO:0004518">
    <property type="term" value="F:nuclease activity"/>
    <property type="evidence" value="ECO:0007669"/>
    <property type="project" value="UniProtKB-KW"/>
</dbReference>
<proteinExistence type="predicted"/>
<reference evidence="8" key="1">
    <citation type="submission" date="2019-06" db="EMBL/GenBank/DDBJ databases">
        <title>Gordonia isolated from sludge of a wastewater treatment plant.</title>
        <authorList>
            <person name="Tamura T."/>
            <person name="Aoyama K."/>
            <person name="Kang Y."/>
            <person name="Saito S."/>
            <person name="Akiyama N."/>
            <person name="Yazawa K."/>
            <person name="Gonoi T."/>
            <person name="Mikami Y."/>
        </authorList>
    </citation>
    <scope>NUCLEOTIDE SEQUENCE [LARGE SCALE GENOMIC DNA]</scope>
    <source>
        <strain evidence="8">NBRC 107697</strain>
    </source>
</reference>
<organism evidence="7 8">
    <name type="scientific">Gordonia crocea</name>
    <dbReference type="NCBI Taxonomy" id="589162"/>
    <lineage>
        <taxon>Bacteria</taxon>
        <taxon>Bacillati</taxon>
        <taxon>Actinomycetota</taxon>
        <taxon>Actinomycetes</taxon>
        <taxon>Mycobacteriales</taxon>
        <taxon>Gordoniaceae</taxon>
        <taxon>Gordonia</taxon>
    </lineage>
</organism>
<sequence>MSTACLYGFYSIVTSPKIYRPPSTSEQAMQQIDAWLGSPSLRLLSEGAQHWAVARDVIHAARVAGPMVHDARIAALCLANGVSELITLDRDFSRFGELPTVGLSEL</sequence>
<gene>
    <name evidence="7" type="ORF">nbrc107697_23690</name>
</gene>
<evidence type="ECO:0000256" key="2">
    <source>
        <dbReference type="ARBA" id="ARBA00022722"/>
    </source>
</evidence>
<keyword evidence="5" id="KW-0460">Magnesium</keyword>
<dbReference type="Pfam" id="PF01850">
    <property type="entry name" value="PIN"/>
    <property type="match status" value="1"/>
</dbReference>
<keyword evidence="4" id="KW-0378">Hydrolase</keyword>
<keyword evidence="2" id="KW-0540">Nuclease</keyword>
<dbReference type="GO" id="GO:0016787">
    <property type="term" value="F:hydrolase activity"/>
    <property type="evidence" value="ECO:0007669"/>
    <property type="project" value="UniProtKB-KW"/>
</dbReference>
<accession>A0A7I9UZT2</accession>
<evidence type="ECO:0000256" key="3">
    <source>
        <dbReference type="ARBA" id="ARBA00022723"/>
    </source>
</evidence>
<dbReference type="AlphaFoldDB" id="A0A7I9UZT2"/>
<comment type="caution">
    <text evidence="7">The sequence shown here is derived from an EMBL/GenBank/DDBJ whole genome shotgun (WGS) entry which is preliminary data.</text>
</comment>
<protein>
    <recommendedName>
        <fullName evidence="6">PIN domain-containing protein</fullName>
    </recommendedName>
</protein>
<keyword evidence="1" id="KW-1277">Toxin-antitoxin system</keyword>
<dbReference type="GO" id="GO:0046872">
    <property type="term" value="F:metal ion binding"/>
    <property type="evidence" value="ECO:0007669"/>
    <property type="project" value="UniProtKB-KW"/>
</dbReference>
<evidence type="ECO:0000313" key="8">
    <source>
        <dbReference type="Proteomes" id="UP000444980"/>
    </source>
</evidence>
<feature type="domain" description="PIN" evidence="6">
    <location>
        <begin position="22"/>
        <end position="97"/>
    </location>
</feature>
<dbReference type="SUPFAM" id="SSF88723">
    <property type="entry name" value="PIN domain-like"/>
    <property type="match status" value="1"/>
</dbReference>
<keyword evidence="3" id="KW-0479">Metal-binding</keyword>
<dbReference type="InterPro" id="IPR002716">
    <property type="entry name" value="PIN_dom"/>
</dbReference>
<evidence type="ECO:0000259" key="6">
    <source>
        <dbReference type="Pfam" id="PF01850"/>
    </source>
</evidence>
<dbReference type="EMBL" id="BJOU01000002">
    <property type="protein sequence ID" value="GED98330.1"/>
    <property type="molecule type" value="Genomic_DNA"/>
</dbReference>
<evidence type="ECO:0000256" key="5">
    <source>
        <dbReference type="ARBA" id="ARBA00022842"/>
    </source>
</evidence>
<dbReference type="Gene3D" id="3.40.50.1010">
    <property type="entry name" value="5'-nuclease"/>
    <property type="match status" value="1"/>
</dbReference>
<evidence type="ECO:0000313" key="7">
    <source>
        <dbReference type="EMBL" id="GED98330.1"/>
    </source>
</evidence>
<dbReference type="Proteomes" id="UP000444980">
    <property type="component" value="Unassembled WGS sequence"/>
</dbReference>
<keyword evidence="8" id="KW-1185">Reference proteome</keyword>
<evidence type="ECO:0000256" key="4">
    <source>
        <dbReference type="ARBA" id="ARBA00022801"/>
    </source>
</evidence>
<name>A0A7I9UZT2_9ACTN</name>